<sequence>MQKFQTEVNAAWRAATLACWSCLVQASAALHVVSTVLLDAALLILLMRRYFPNIERIIFRDRTVEKLVTWTRTSTQSAE</sequence>
<dbReference type="EMBL" id="CP109441">
    <property type="protein sequence ID" value="WUV44073.1"/>
    <property type="molecule type" value="Genomic_DNA"/>
</dbReference>
<evidence type="ECO:0000313" key="2">
    <source>
        <dbReference type="EMBL" id="WUV44073.1"/>
    </source>
</evidence>
<organism evidence="2 3">
    <name type="scientific">Nocardia vinacea</name>
    <dbReference type="NCBI Taxonomy" id="96468"/>
    <lineage>
        <taxon>Bacteria</taxon>
        <taxon>Bacillati</taxon>
        <taxon>Actinomycetota</taxon>
        <taxon>Actinomycetes</taxon>
        <taxon>Mycobacteriales</taxon>
        <taxon>Nocardiaceae</taxon>
        <taxon>Nocardia</taxon>
    </lineage>
</organism>
<keyword evidence="1" id="KW-0812">Transmembrane</keyword>
<evidence type="ECO:0000256" key="1">
    <source>
        <dbReference type="SAM" id="Phobius"/>
    </source>
</evidence>
<dbReference type="RefSeq" id="WP_329406826.1">
    <property type="nucleotide sequence ID" value="NZ_CP109441.1"/>
</dbReference>
<evidence type="ECO:0000313" key="3">
    <source>
        <dbReference type="Proteomes" id="UP001432062"/>
    </source>
</evidence>
<keyword evidence="1" id="KW-0472">Membrane</keyword>
<name>A0ABZ1YLZ9_9NOCA</name>
<proteinExistence type="predicted"/>
<dbReference type="Proteomes" id="UP001432062">
    <property type="component" value="Chromosome"/>
</dbReference>
<feature type="transmembrane region" description="Helical" evidence="1">
    <location>
        <begin position="28"/>
        <end position="47"/>
    </location>
</feature>
<protein>
    <submittedName>
        <fullName evidence="2">Uncharacterized protein</fullName>
    </submittedName>
</protein>
<accession>A0ABZ1YLZ9</accession>
<gene>
    <name evidence="2" type="ORF">OG563_33530</name>
</gene>
<keyword evidence="1" id="KW-1133">Transmembrane helix</keyword>
<reference evidence="2" key="1">
    <citation type="submission" date="2022-10" db="EMBL/GenBank/DDBJ databases">
        <title>The complete genomes of actinobacterial strains from the NBC collection.</title>
        <authorList>
            <person name="Joergensen T.S."/>
            <person name="Alvarez Arevalo M."/>
            <person name="Sterndorff E.B."/>
            <person name="Faurdal D."/>
            <person name="Vuksanovic O."/>
            <person name="Mourched A.-S."/>
            <person name="Charusanti P."/>
            <person name="Shaw S."/>
            <person name="Blin K."/>
            <person name="Weber T."/>
        </authorList>
    </citation>
    <scope>NUCLEOTIDE SEQUENCE</scope>
    <source>
        <strain evidence="2">NBC_01482</strain>
    </source>
</reference>
<keyword evidence="3" id="KW-1185">Reference proteome</keyword>